<evidence type="ECO:0000313" key="2">
    <source>
        <dbReference type="Proteomes" id="UP001163096"/>
    </source>
</evidence>
<dbReference type="RefSeq" id="WP_268187011.1">
    <property type="nucleotide sequence ID" value="NZ_CP113361.1"/>
</dbReference>
<sequence length="239" mass="24931">MDVIIGGGKYGEHAFQKLQQDKTPVVVLDTDPACILRTHRQIPSITMDELAVSGLPPAGAGFIQGGIAETADVIARCRPERIFPTVPVHVAAGIISAITGLRPDPVGAAAMDSCIPDKLVVGRNGADIYCSLNRVGRCPDHCPAPPACPVTGVRRAEPLFALLRESLTACPGDDTETRPTPAVIIESRQFGPGLGYILTEDLTCAIADLQNTGADTAWVATACRCHGVATALTCGKPGD</sequence>
<keyword evidence="2" id="KW-1185">Reference proteome</keyword>
<gene>
    <name evidence="1" type="ORF">OU421_02405</name>
</gene>
<dbReference type="GeneID" id="76833917"/>
<dbReference type="AlphaFoldDB" id="A0A9X9S6F2"/>
<dbReference type="KEGG" id="mou:OU421_02405"/>
<name>A0A9X9S6F2_METOG</name>
<proteinExistence type="predicted"/>
<dbReference type="EMBL" id="CP113361">
    <property type="protein sequence ID" value="WAI01745.1"/>
    <property type="molecule type" value="Genomic_DNA"/>
</dbReference>
<protein>
    <recommendedName>
        <fullName evidence="3">RCK N-terminal domain-containing protein</fullName>
    </recommendedName>
</protein>
<accession>A0A9X9S6F2</accession>
<evidence type="ECO:0008006" key="3">
    <source>
        <dbReference type="Google" id="ProtNLM"/>
    </source>
</evidence>
<organism evidence="1 2">
    <name type="scientific">Methanogenium organophilum</name>
    <dbReference type="NCBI Taxonomy" id="2199"/>
    <lineage>
        <taxon>Archaea</taxon>
        <taxon>Methanobacteriati</taxon>
        <taxon>Methanobacteriota</taxon>
        <taxon>Stenosarchaea group</taxon>
        <taxon>Methanomicrobia</taxon>
        <taxon>Methanomicrobiales</taxon>
        <taxon>Methanomicrobiaceae</taxon>
        <taxon>Methanogenium</taxon>
    </lineage>
</organism>
<dbReference type="Proteomes" id="UP001163096">
    <property type="component" value="Chromosome"/>
</dbReference>
<reference evidence="1" key="1">
    <citation type="submission" date="2022-11" db="EMBL/GenBank/DDBJ databases">
        <title>Complete genome sequence of Methanogenium organophilum DSM 3596.</title>
        <authorList>
            <person name="Chen S.-C."/>
            <person name="Lai S.-J."/>
            <person name="You Y.-T."/>
        </authorList>
    </citation>
    <scope>NUCLEOTIDE SEQUENCE</scope>
    <source>
        <strain evidence="1">DSM 3596</strain>
    </source>
</reference>
<evidence type="ECO:0000313" key="1">
    <source>
        <dbReference type="EMBL" id="WAI01745.1"/>
    </source>
</evidence>